<evidence type="ECO:0000256" key="1">
    <source>
        <dbReference type="SAM" id="SignalP"/>
    </source>
</evidence>
<protein>
    <recommendedName>
        <fullName evidence="4">Carboxypeptidase regulatory-like domain-containing protein</fullName>
    </recommendedName>
</protein>
<evidence type="ECO:0000313" key="2">
    <source>
        <dbReference type="EMBL" id="KGH26724.1"/>
    </source>
</evidence>
<evidence type="ECO:0000313" key="3">
    <source>
        <dbReference type="Proteomes" id="UP000029553"/>
    </source>
</evidence>
<evidence type="ECO:0008006" key="4">
    <source>
        <dbReference type="Google" id="ProtNLM"/>
    </source>
</evidence>
<feature type="signal peptide" evidence="1">
    <location>
        <begin position="1"/>
        <end position="35"/>
    </location>
</feature>
<proteinExistence type="predicted"/>
<dbReference type="AlphaFoldDB" id="A0A096F9U3"/>
<keyword evidence="1" id="KW-0732">Signal</keyword>
<gene>
    <name evidence="2" type="ORF">P353_21425</name>
</gene>
<dbReference type="EMBL" id="AWOR01000068">
    <property type="protein sequence ID" value="KGH26724.1"/>
    <property type="molecule type" value="Genomic_DNA"/>
</dbReference>
<feature type="chain" id="PRO_5001918471" description="Carboxypeptidase regulatory-like domain-containing protein" evidence="1">
    <location>
        <begin position="36"/>
        <end position="145"/>
    </location>
</feature>
<organism evidence="2 3">
    <name type="scientific">Comamonas testosteroni</name>
    <name type="common">Pseudomonas testosteroni</name>
    <dbReference type="NCBI Taxonomy" id="285"/>
    <lineage>
        <taxon>Bacteria</taxon>
        <taxon>Pseudomonadati</taxon>
        <taxon>Pseudomonadota</taxon>
        <taxon>Betaproteobacteria</taxon>
        <taxon>Burkholderiales</taxon>
        <taxon>Comamonadaceae</taxon>
        <taxon>Comamonas</taxon>
    </lineage>
</organism>
<dbReference type="Proteomes" id="UP000029553">
    <property type="component" value="Unassembled WGS sequence"/>
</dbReference>
<comment type="caution">
    <text evidence="2">The sequence shown here is derived from an EMBL/GenBank/DDBJ whole genome shotgun (WGS) entry which is preliminary data.</text>
</comment>
<name>A0A096F9U3_COMTE</name>
<reference evidence="2 3" key="1">
    <citation type="submission" date="2013-09" db="EMBL/GenBank/DDBJ databases">
        <title>High correlation between genotypes and phenotypes of environmental bacteria Comamonas testosteroni strains.</title>
        <authorList>
            <person name="Liu L."/>
            <person name="Zhu W."/>
            <person name="Xia X."/>
            <person name="Xu B."/>
            <person name="Luo M."/>
            <person name="Wang G."/>
        </authorList>
    </citation>
    <scope>NUCLEOTIDE SEQUENCE [LARGE SCALE GENOMIC DNA]</scope>
    <source>
        <strain evidence="2 3">JL40</strain>
    </source>
</reference>
<sequence length="145" mass="15194">MAGRVSLKGNTMHCLRHAACLALAASAALGLPALAQGRIPDMQQAGALRYSCGGIGEDESTLMRAAMKDYPLSLLFAQKDGAYLANVAVEVSSGKDSSRFTANGPVCLIQLPAGSYKITATTREGSSQTQAAEIGKGPRQLDFRY</sequence>
<accession>A0A096F9U3</accession>